<comment type="caution">
    <text evidence="2">The sequence shown here is derived from an EMBL/GenBank/DDBJ whole genome shotgun (WGS) entry which is preliminary data.</text>
</comment>
<feature type="domain" description="GST C-terminal" evidence="1">
    <location>
        <begin position="84"/>
        <end position="214"/>
    </location>
</feature>
<dbReference type="PROSITE" id="PS50405">
    <property type="entry name" value="GST_CTER"/>
    <property type="match status" value="1"/>
</dbReference>
<dbReference type="InterPro" id="IPR010987">
    <property type="entry name" value="Glutathione-S-Trfase_C-like"/>
</dbReference>
<dbReference type="EMBL" id="ARYL01000006">
    <property type="protein sequence ID" value="KDA03343.1"/>
    <property type="molecule type" value="Genomic_DNA"/>
</dbReference>
<sequence length="214" mass="24206">MPDLKLYYSPNLNPRVAVAVARHLDSPVAYIAASPMHPDHRRAFKAINPNTLVPVLVENGKSLWETDAIACRLSQIAGSDFWPTDERMSEVQMWVSWSNLHLTRPAGTFYFERLIRPQFSDVPEDPKVMKNDMVAFRNSAGILDGLLADREWLVADRLSYADFRTATCLPFAEGAGLPLHDFPNVARWHDQLLAIDAWRDPFAGIAETSMERRA</sequence>
<dbReference type="AlphaFoldDB" id="A0A059GA55"/>
<evidence type="ECO:0000259" key="1">
    <source>
        <dbReference type="PROSITE" id="PS50405"/>
    </source>
</evidence>
<dbReference type="PATRIC" id="fig|1280953.3.peg.1138"/>
<evidence type="ECO:0000313" key="2">
    <source>
        <dbReference type="EMBL" id="KDA03343.1"/>
    </source>
</evidence>
<dbReference type="Pfam" id="PF13410">
    <property type="entry name" value="GST_C_2"/>
    <property type="match status" value="1"/>
</dbReference>
<name>A0A059GA55_9PROT</name>
<dbReference type="Gene3D" id="3.40.30.10">
    <property type="entry name" value="Glutaredoxin"/>
    <property type="match status" value="1"/>
</dbReference>
<dbReference type="CDD" id="cd00570">
    <property type="entry name" value="GST_N_family"/>
    <property type="match status" value="1"/>
</dbReference>
<dbReference type="SFLD" id="SFLDG00358">
    <property type="entry name" value="Main_(cytGST)"/>
    <property type="match status" value="1"/>
</dbReference>
<evidence type="ECO:0000313" key="3">
    <source>
        <dbReference type="Proteomes" id="UP000024942"/>
    </source>
</evidence>
<gene>
    <name evidence="2" type="ORF">HOC_05648</name>
</gene>
<dbReference type="Proteomes" id="UP000024942">
    <property type="component" value="Unassembled WGS sequence"/>
</dbReference>
<dbReference type="InterPro" id="IPR036282">
    <property type="entry name" value="Glutathione-S-Trfase_C_sf"/>
</dbReference>
<dbReference type="InterPro" id="IPR004045">
    <property type="entry name" value="Glutathione_S-Trfase_N"/>
</dbReference>
<dbReference type="GO" id="GO:0016740">
    <property type="term" value="F:transferase activity"/>
    <property type="evidence" value="ECO:0007669"/>
    <property type="project" value="UniProtKB-KW"/>
</dbReference>
<dbReference type="InterPro" id="IPR040079">
    <property type="entry name" value="Glutathione_S-Trfase"/>
</dbReference>
<dbReference type="Pfam" id="PF02798">
    <property type="entry name" value="GST_N"/>
    <property type="match status" value="1"/>
</dbReference>
<dbReference type="PANTHER" id="PTHR44051:SF8">
    <property type="entry name" value="GLUTATHIONE S-TRANSFERASE GSTA"/>
    <property type="match status" value="1"/>
</dbReference>
<dbReference type="RefSeq" id="WP_206741539.1">
    <property type="nucleotide sequence ID" value="NZ_ARYL01000006.1"/>
</dbReference>
<dbReference type="Gene3D" id="1.20.1050.10">
    <property type="match status" value="1"/>
</dbReference>
<dbReference type="STRING" id="1280953.HOC_05648"/>
<dbReference type="InterPro" id="IPR036249">
    <property type="entry name" value="Thioredoxin-like_sf"/>
</dbReference>
<proteinExistence type="predicted"/>
<protein>
    <submittedName>
        <fullName evidence="2">Glutathione transferase</fullName>
    </submittedName>
</protein>
<dbReference type="SUPFAM" id="SSF47616">
    <property type="entry name" value="GST C-terminal domain-like"/>
    <property type="match status" value="1"/>
</dbReference>
<keyword evidence="2" id="KW-0808">Transferase</keyword>
<dbReference type="PANTHER" id="PTHR44051">
    <property type="entry name" value="GLUTATHIONE S-TRANSFERASE-RELATED"/>
    <property type="match status" value="1"/>
</dbReference>
<dbReference type="eggNOG" id="COG0625">
    <property type="taxonomic scope" value="Bacteria"/>
</dbReference>
<dbReference type="SFLD" id="SFLDS00019">
    <property type="entry name" value="Glutathione_Transferase_(cytos"/>
    <property type="match status" value="1"/>
</dbReference>
<reference evidence="2 3" key="1">
    <citation type="journal article" date="2014" name="Antonie Van Leeuwenhoek">
        <title>Hyphomonas beringensis sp. nov. and Hyphomonas chukchiensis sp. nov., isolated from surface seawater of the Bering Sea and Chukchi Sea.</title>
        <authorList>
            <person name="Li C."/>
            <person name="Lai Q."/>
            <person name="Li G."/>
            <person name="Dong C."/>
            <person name="Wang J."/>
            <person name="Liao Y."/>
            <person name="Shao Z."/>
        </authorList>
    </citation>
    <scope>NUCLEOTIDE SEQUENCE [LARGE SCALE GENOMIC DNA]</scope>
    <source>
        <strain evidence="2 3">SCH89</strain>
    </source>
</reference>
<accession>A0A059GA55</accession>
<organism evidence="2 3">
    <name type="scientific">Hyphomonas oceanitis SCH89</name>
    <dbReference type="NCBI Taxonomy" id="1280953"/>
    <lineage>
        <taxon>Bacteria</taxon>
        <taxon>Pseudomonadati</taxon>
        <taxon>Pseudomonadota</taxon>
        <taxon>Alphaproteobacteria</taxon>
        <taxon>Hyphomonadales</taxon>
        <taxon>Hyphomonadaceae</taxon>
        <taxon>Hyphomonas</taxon>
    </lineage>
</organism>
<dbReference type="SUPFAM" id="SSF52833">
    <property type="entry name" value="Thioredoxin-like"/>
    <property type="match status" value="1"/>
</dbReference>
<keyword evidence="3" id="KW-1185">Reference proteome</keyword>